<proteinExistence type="predicted"/>
<evidence type="ECO:0000256" key="1">
    <source>
        <dbReference type="SAM" id="MobiDB-lite"/>
    </source>
</evidence>
<reference evidence="2 3" key="1">
    <citation type="journal article" date="2012" name="PLoS Pathog.">
        <title>Diverse lifestyles and strategies of plant pathogenesis encoded in the genomes of eighteen Dothideomycetes fungi.</title>
        <authorList>
            <person name="Ohm R.A."/>
            <person name="Feau N."/>
            <person name="Henrissat B."/>
            <person name="Schoch C.L."/>
            <person name="Horwitz B.A."/>
            <person name="Barry K.W."/>
            <person name="Condon B.J."/>
            <person name="Copeland A.C."/>
            <person name="Dhillon B."/>
            <person name="Glaser F."/>
            <person name="Hesse C.N."/>
            <person name="Kosti I."/>
            <person name="LaButti K."/>
            <person name="Lindquist E.A."/>
            <person name="Lucas S."/>
            <person name="Salamov A.A."/>
            <person name="Bradshaw R.E."/>
            <person name="Ciuffetti L."/>
            <person name="Hamelin R.C."/>
            <person name="Kema G.H.J."/>
            <person name="Lawrence C."/>
            <person name="Scott J.A."/>
            <person name="Spatafora J.W."/>
            <person name="Turgeon B.G."/>
            <person name="de Wit P.J.G.M."/>
            <person name="Zhong S."/>
            <person name="Goodwin S.B."/>
            <person name="Grigoriev I.V."/>
        </authorList>
    </citation>
    <scope>NUCLEOTIDE SEQUENCE [LARGE SCALE GENOMIC DNA]</scope>
    <source>
        <strain evidence="2 3">CIRAD86</strain>
    </source>
</reference>
<dbReference type="OrthoDB" id="3834359at2759"/>
<dbReference type="Proteomes" id="UP000016932">
    <property type="component" value="Unassembled WGS sequence"/>
</dbReference>
<keyword evidence="3" id="KW-1185">Reference proteome</keyword>
<accession>M2ZLN9</accession>
<organism evidence="2 3">
    <name type="scientific">Pseudocercospora fijiensis (strain CIRAD86)</name>
    <name type="common">Black leaf streak disease fungus</name>
    <name type="synonym">Mycosphaerella fijiensis</name>
    <dbReference type="NCBI Taxonomy" id="383855"/>
    <lineage>
        <taxon>Eukaryota</taxon>
        <taxon>Fungi</taxon>
        <taxon>Dikarya</taxon>
        <taxon>Ascomycota</taxon>
        <taxon>Pezizomycotina</taxon>
        <taxon>Dothideomycetes</taxon>
        <taxon>Dothideomycetidae</taxon>
        <taxon>Mycosphaerellales</taxon>
        <taxon>Mycosphaerellaceae</taxon>
        <taxon>Pseudocercospora</taxon>
    </lineage>
</organism>
<dbReference type="EMBL" id="KB446561">
    <property type="protein sequence ID" value="EME79989.1"/>
    <property type="molecule type" value="Genomic_DNA"/>
</dbReference>
<evidence type="ECO:0000313" key="2">
    <source>
        <dbReference type="EMBL" id="EME79989.1"/>
    </source>
</evidence>
<gene>
    <name evidence="2" type="ORF">MYCFIDRAFT_77787</name>
</gene>
<sequence length="385" mass="42480">MAHTGAGTQQDPYVIEDDDILFEALAPLKSLPPANSPQARGVSPGGTHSTSSPGVISARALPNSGAVLDMREPCRQLFDLPQEMVDMIFNFAYPTVENFRIKSFRRWESDHKFAKEISQAFRNSHKSSIKAYPGHKINDFLGVNKAFFYAAASAYIRNQTWELSAVADAVKILDFSCTTLVSRPSFLSRHIETLTVCHATSDLVVRQSGTDAFPALKSIEYRPGTYTVQLNGARAVRDIFTDEELAATMAFQTLKKVRGLTKFSVIADAPPPWQDAVVSGVWEANMRRMEVLLRPIVTQPKVMTRQMASSDVVTLGCCQPSDLAILGTLMRKESPRKAGEQFREDVLERTDAVVVDAFIKDPAGFVAWAREVKRAKDTKSAAMSG</sequence>
<feature type="region of interest" description="Disordered" evidence="1">
    <location>
        <begin position="31"/>
        <end position="56"/>
    </location>
</feature>
<dbReference type="RefSeq" id="XP_007928899.1">
    <property type="nucleotide sequence ID" value="XM_007930708.1"/>
</dbReference>
<feature type="compositionally biased region" description="Low complexity" evidence="1">
    <location>
        <begin position="41"/>
        <end position="55"/>
    </location>
</feature>
<evidence type="ECO:0000313" key="3">
    <source>
        <dbReference type="Proteomes" id="UP000016932"/>
    </source>
</evidence>
<protein>
    <submittedName>
        <fullName evidence="2">Uncharacterized protein</fullName>
    </submittedName>
</protein>
<dbReference type="HOGENOM" id="CLU_717910_0_0_1"/>
<dbReference type="KEGG" id="pfj:MYCFIDRAFT_77787"/>
<dbReference type="GeneID" id="19341364"/>
<dbReference type="VEuPathDB" id="FungiDB:MYCFIDRAFT_77787"/>
<name>M2ZLN9_PSEFD</name>
<dbReference type="AlphaFoldDB" id="M2ZLN9"/>